<dbReference type="RefSeq" id="WP_168213928.1">
    <property type="nucleotide sequence ID" value="NZ_JBHVKT010000023.1"/>
</dbReference>
<dbReference type="InterPro" id="IPR014748">
    <property type="entry name" value="Enoyl-CoA_hydra_C"/>
</dbReference>
<comment type="caution">
    <text evidence="2">The sequence shown here is derived from an EMBL/GenBank/DDBJ whole genome shotgun (WGS) entry which is preliminary data.</text>
</comment>
<sequence>MPEGQAVHWSVQEGIATVTLNRPHVRNALDDQSWAGLRAAVSECGEQGVRAMVLTGGDSFFSAGGDVSSMADPGERLTGAAERIQRAHGVFGLLSTAEFPVVAAVERYAIGVAWGLVLACDLVVAAKDAFFQAPFALRGLVADGATAWALPRAAGRHRAMRYLLLGERMPAPDAFEFGLVTELAEPGTATDVAHGFATRLAAGPSESNALTKSLVRQGGSVPPEAFLEAERLAVALAGHGRDSAEGRAAFLEKREPTFS</sequence>
<gene>
    <name evidence="2" type="ORF">BA062_11575</name>
</gene>
<evidence type="ECO:0000313" key="2">
    <source>
        <dbReference type="EMBL" id="PXY36076.1"/>
    </source>
</evidence>
<dbReference type="PANTHER" id="PTHR43459:SF1">
    <property type="entry name" value="EG:BACN32G11.4 PROTEIN"/>
    <property type="match status" value="1"/>
</dbReference>
<dbReference type="GO" id="GO:0003824">
    <property type="term" value="F:catalytic activity"/>
    <property type="evidence" value="ECO:0007669"/>
    <property type="project" value="UniProtKB-ARBA"/>
</dbReference>
<organism evidence="2 3">
    <name type="scientific">Prauserella flavalba</name>
    <dbReference type="NCBI Taxonomy" id="1477506"/>
    <lineage>
        <taxon>Bacteria</taxon>
        <taxon>Bacillati</taxon>
        <taxon>Actinomycetota</taxon>
        <taxon>Actinomycetes</taxon>
        <taxon>Pseudonocardiales</taxon>
        <taxon>Pseudonocardiaceae</taxon>
        <taxon>Prauserella</taxon>
    </lineage>
</organism>
<dbReference type="EMBL" id="MASU01000005">
    <property type="protein sequence ID" value="PXY36076.1"/>
    <property type="molecule type" value="Genomic_DNA"/>
</dbReference>
<dbReference type="AlphaFoldDB" id="A0A318LN73"/>
<dbReference type="Gene3D" id="3.90.226.10">
    <property type="entry name" value="2-enoyl-CoA Hydratase, Chain A, domain 1"/>
    <property type="match status" value="1"/>
</dbReference>
<evidence type="ECO:0008006" key="4">
    <source>
        <dbReference type="Google" id="ProtNLM"/>
    </source>
</evidence>
<proteinExistence type="inferred from homology"/>
<dbReference type="Pfam" id="PF00378">
    <property type="entry name" value="ECH_1"/>
    <property type="match status" value="1"/>
</dbReference>
<protein>
    <recommendedName>
        <fullName evidence="4">Enoyl-CoA hydratase</fullName>
    </recommendedName>
</protein>
<dbReference type="PANTHER" id="PTHR43459">
    <property type="entry name" value="ENOYL-COA HYDRATASE"/>
    <property type="match status" value="1"/>
</dbReference>
<dbReference type="CDD" id="cd06558">
    <property type="entry name" value="crotonase-like"/>
    <property type="match status" value="1"/>
</dbReference>
<name>A0A318LN73_9PSEU</name>
<keyword evidence="3" id="KW-1185">Reference proteome</keyword>
<reference evidence="2 3" key="1">
    <citation type="submission" date="2016-07" db="EMBL/GenBank/DDBJ databases">
        <title>Draft genome sequence of Prauserella sp. YIM 121212, isolated from alkaline soil.</title>
        <authorList>
            <person name="Ruckert C."/>
            <person name="Albersmeier A."/>
            <person name="Jiang C.-L."/>
            <person name="Jiang Y."/>
            <person name="Kalinowski J."/>
            <person name="Schneider O."/>
            <person name="Winkler A."/>
            <person name="Zotchev S.B."/>
        </authorList>
    </citation>
    <scope>NUCLEOTIDE SEQUENCE [LARGE SCALE GENOMIC DNA]</scope>
    <source>
        <strain evidence="2 3">YIM 121212</strain>
    </source>
</reference>
<dbReference type="InterPro" id="IPR001753">
    <property type="entry name" value="Enoyl-CoA_hydra/iso"/>
</dbReference>
<dbReference type="InterPro" id="IPR029045">
    <property type="entry name" value="ClpP/crotonase-like_dom_sf"/>
</dbReference>
<dbReference type="Gene3D" id="1.10.12.10">
    <property type="entry name" value="Lyase 2-enoyl-coa Hydratase, Chain A, domain 2"/>
    <property type="match status" value="1"/>
</dbReference>
<comment type="similarity">
    <text evidence="1">Belongs to the enoyl-CoA hydratase/isomerase family.</text>
</comment>
<dbReference type="SUPFAM" id="SSF52096">
    <property type="entry name" value="ClpP/crotonase"/>
    <property type="match status" value="1"/>
</dbReference>
<evidence type="ECO:0000256" key="1">
    <source>
        <dbReference type="ARBA" id="ARBA00005254"/>
    </source>
</evidence>
<accession>A0A318LN73</accession>
<evidence type="ECO:0000313" key="3">
    <source>
        <dbReference type="Proteomes" id="UP000247892"/>
    </source>
</evidence>
<dbReference type="Proteomes" id="UP000247892">
    <property type="component" value="Unassembled WGS sequence"/>
</dbReference>